<evidence type="ECO:0000313" key="5">
    <source>
        <dbReference type="Proteomes" id="UP001240777"/>
    </source>
</evidence>
<keyword evidence="1" id="KW-0472">Membrane</keyword>
<sequence length="198" mass="22823">MKIFWLVCFLLFPLMGEVFVLDNQGGLFVPKSVDFVNKLSTEIKHKTGFSLYVDVVDTVELSTKKDRMEYQDHILSKLTPPYSVIFFFAKSKKVDIVLSDDARSTFDTEKMFFEYMAPLLPDPKKDSEFTPNSISAAILNVYSIIADKISDKYGIKFDENFPKDESREIVHYIIWAMLIALIGLFAWAYFFGSTKKKT</sequence>
<protein>
    <recommendedName>
        <fullName evidence="6">TPM domain-containing protein</fullName>
    </recommendedName>
</protein>
<keyword evidence="5" id="KW-1185">Reference proteome</keyword>
<name>A0AA90PRR8_9HELI</name>
<accession>A0AA90PRR8</accession>
<comment type="caution">
    <text evidence="3">The sequence shown here is derived from an EMBL/GenBank/DDBJ whole genome shotgun (WGS) entry which is preliminary data.</text>
</comment>
<dbReference type="EMBL" id="JAUYZK010000001">
    <property type="protein sequence ID" value="MDP2538289.1"/>
    <property type="molecule type" value="Genomic_DNA"/>
</dbReference>
<dbReference type="Proteomes" id="UP001177258">
    <property type="component" value="Unassembled WGS sequence"/>
</dbReference>
<gene>
    <name evidence="2" type="ORF">Q5I04_00615</name>
    <name evidence="3" type="ORF">Q5I06_00615</name>
</gene>
<reference evidence="3 5" key="1">
    <citation type="submission" date="2023-07" db="EMBL/GenBank/DDBJ databases">
        <title>Unpublished Manusciprt.</title>
        <authorList>
            <person name="Aydin F."/>
            <person name="Tarhane S."/>
            <person name="Saticioglu I.B."/>
            <person name="Karakaya E."/>
            <person name="Abay S."/>
            <person name="Guran O."/>
            <person name="Bozkurt E."/>
            <person name="Uzum N."/>
            <person name="Olgun K."/>
            <person name="Jablonski D."/>
        </authorList>
    </citation>
    <scope>NUCLEOTIDE SEQUENCE</scope>
    <source>
        <strain evidence="5">faydin-H75</strain>
        <strain evidence="3">Faydin-H76</strain>
    </source>
</reference>
<keyword evidence="1" id="KW-1133">Transmembrane helix</keyword>
<organism evidence="3 4">
    <name type="scientific">Helicobacter cappadocius</name>
    <dbReference type="NCBI Taxonomy" id="3063998"/>
    <lineage>
        <taxon>Bacteria</taxon>
        <taxon>Pseudomonadati</taxon>
        <taxon>Campylobacterota</taxon>
        <taxon>Epsilonproteobacteria</taxon>
        <taxon>Campylobacterales</taxon>
        <taxon>Helicobacteraceae</taxon>
        <taxon>Helicobacter</taxon>
    </lineage>
</organism>
<dbReference type="EMBL" id="JAUPEV010000001">
    <property type="protein sequence ID" value="MDO7252422.1"/>
    <property type="molecule type" value="Genomic_DNA"/>
</dbReference>
<reference evidence="2" key="2">
    <citation type="submission" date="2023-07" db="EMBL/GenBank/DDBJ databases">
        <authorList>
            <person name="Aydin F."/>
            <person name="Tarhane S."/>
            <person name="Saticioglu I.B."/>
            <person name="Karakaya E."/>
            <person name="Abay S."/>
            <person name="Guran O."/>
            <person name="Bozkurt E."/>
            <person name="Uzum N."/>
            <person name="Olgun K."/>
            <person name="Jablonski D."/>
        </authorList>
    </citation>
    <scope>NUCLEOTIDE SEQUENCE</scope>
    <source>
        <strain evidence="2">Faydin-H75</strain>
    </source>
</reference>
<dbReference type="AlphaFoldDB" id="A0AA90PRR8"/>
<dbReference type="RefSeq" id="WP_305516264.1">
    <property type="nucleotide sequence ID" value="NZ_JAUPEV010000001.1"/>
</dbReference>
<feature type="transmembrane region" description="Helical" evidence="1">
    <location>
        <begin position="172"/>
        <end position="192"/>
    </location>
</feature>
<evidence type="ECO:0000313" key="3">
    <source>
        <dbReference type="EMBL" id="MDP2538289.1"/>
    </source>
</evidence>
<proteinExistence type="predicted"/>
<dbReference type="Proteomes" id="UP001240777">
    <property type="component" value="Unassembled WGS sequence"/>
</dbReference>
<evidence type="ECO:0000313" key="2">
    <source>
        <dbReference type="EMBL" id="MDO7252422.1"/>
    </source>
</evidence>
<reference evidence="2 4" key="3">
    <citation type="journal article" date="2024" name="Syst. Appl. Microbiol.">
        <title>Helicobacter cappadocius sp. nov., from lizards: The first psychrotrophic Helicobacter species.</title>
        <authorList>
            <person name="Aydin F."/>
            <person name="Tarhane S."/>
            <person name="Karakaya E."/>
            <person name="Abay S."/>
            <person name="Kayman T."/>
            <person name="Guran O."/>
            <person name="Bozkurt E."/>
            <person name="Uzum N."/>
            <person name="Avci A."/>
            <person name="Olgun K."/>
            <person name="Jablonski D."/>
            <person name="Guran C."/>
            <person name="Burcin Saticioglu I."/>
        </authorList>
    </citation>
    <scope>NUCLEOTIDE SEQUENCE [LARGE SCALE GENOMIC DNA]</scope>
    <source>
        <strain evidence="2">Faydin-H75</strain>
        <strain evidence="4">faydin-H76</strain>
    </source>
</reference>
<keyword evidence="1" id="KW-0812">Transmembrane</keyword>
<evidence type="ECO:0000256" key="1">
    <source>
        <dbReference type="SAM" id="Phobius"/>
    </source>
</evidence>
<evidence type="ECO:0000313" key="4">
    <source>
        <dbReference type="Proteomes" id="UP001177258"/>
    </source>
</evidence>
<evidence type="ECO:0008006" key="6">
    <source>
        <dbReference type="Google" id="ProtNLM"/>
    </source>
</evidence>